<organism evidence="2 3">
    <name type="scientific">Cercospora beticola</name>
    <name type="common">Sugarbeet leaf spot fungus</name>
    <dbReference type="NCBI Taxonomy" id="122368"/>
    <lineage>
        <taxon>Eukaryota</taxon>
        <taxon>Fungi</taxon>
        <taxon>Dikarya</taxon>
        <taxon>Ascomycota</taxon>
        <taxon>Pezizomycotina</taxon>
        <taxon>Dothideomycetes</taxon>
        <taxon>Dothideomycetidae</taxon>
        <taxon>Mycosphaerellales</taxon>
        <taxon>Mycosphaerellaceae</taxon>
        <taxon>Cercospora</taxon>
    </lineage>
</organism>
<dbReference type="RefSeq" id="XP_065459742.1">
    <property type="nucleotide sequence ID" value="XM_065603670.1"/>
</dbReference>
<feature type="region of interest" description="Disordered" evidence="1">
    <location>
        <begin position="1"/>
        <end position="39"/>
    </location>
</feature>
<accession>A0ABZ0P9S7</accession>
<keyword evidence="3" id="KW-1185">Reference proteome</keyword>
<feature type="compositionally biased region" description="Basic residues" evidence="1">
    <location>
        <begin position="1"/>
        <end position="10"/>
    </location>
</feature>
<dbReference type="Proteomes" id="UP001302367">
    <property type="component" value="Chromosome 10"/>
</dbReference>
<name>A0ABZ0P9S7_CERBT</name>
<dbReference type="EMBL" id="CP134193">
    <property type="protein sequence ID" value="WPB08510.1"/>
    <property type="molecule type" value="Genomic_DNA"/>
</dbReference>
<evidence type="ECO:0000313" key="3">
    <source>
        <dbReference type="Proteomes" id="UP001302367"/>
    </source>
</evidence>
<reference evidence="2 3" key="1">
    <citation type="submission" date="2023-09" db="EMBL/GenBank/DDBJ databases">
        <title>Complete-Gapless Cercospora beticola genome.</title>
        <authorList>
            <person name="Wyatt N.A."/>
            <person name="Spanner R.E."/>
            <person name="Bolton M.D."/>
        </authorList>
    </citation>
    <scope>NUCLEOTIDE SEQUENCE [LARGE SCALE GENOMIC DNA]</scope>
    <source>
        <strain evidence="2">Cb09-40</strain>
    </source>
</reference>
<protein>
    <submittedName>
        <fullName evidence="2">Uncharacterized protein</fullName>
    </submittedName>
</protein>
<gene>
    <name evidence="2" type="ORF">RHO25_013176</name>
</gene>
<sequence length="245" mass="27826">MQLRSFKRTAPRSSSLPPKSSNLKPHSNPQAPELTEPSKSRIVAIDYDTSKFDVCLWIGTAGKDPQIGDITVVLPNIPQKLAFDNRSFFHWEEEVDDLLSKKQLDFSQVCTNIKLLIFPDHSRTHVVLDRHETSGARTCEIVFCEIAERSEDDSTLQVKATDHTLGESCGSDNVNESFYSGREKFIARSFQSKSEILEQLRISEAEFNAKVTNEIDELKRRASRGFRRDLATRRGRVIQSSATFF</sequence>
<feature type="compositionally biased region" description="Low complexity" evidence="1">
    <location>
        <begin position="13"/>
        <end position="29"/>
    </location>
</feature>
<evidence type="ECO:0000256" key="1">
    <source>
        <dbReference type="SAM" id="MobiDB-lite"/>
    </source>
</evidence>
<dbReference type="GeneID" id="90644942"/>
<proteinExistence type="predicted"/>
<evidence type="ECO:0000313" key="2">
    <source>
        <dbReference type="EMBL" id="WPB08510.1"/>
    </source>
</evidence>